<evidence type="ECO:0000313" key="6">
    <source>
        <dbReference type="Proteomes" id="UP000015105"/>
    </source>
</evidence>
<dbReference type="Pfam" id="PF09265">
    <property type="entry name" value="Cytokin-bind"/>
    <property type="match status" value="1"/>
</dbReference>
<evidence type="ECO:0000259" key="4">
    <source>
        <dbReference type="Pfam" id="PF09265"/>
    </source>
</evidence>
<evidence type="ECO:0000256" key="1">
    <source>
        <dbReference type="ARBA" id="ARBA00001974"/>
    </source>
</evidence>
<reference evidence="6" key="2">
    <citation type="journal article" date="2017" name="Nat. Plants">
        <title>The Aegilops tauschii genome reveals multiple impacts of transposons.</title>
        <authorList>
            <person name="Zhao G."/>
            <person name="Zou C."/>
            <person name="Li K."/>
            <person name="Wang K."/>
            <person name="Li T."/>
            <person name="Gao L."/>
            <person name="Zhang X."/>
            <person name="Wang H."/>
            <person name="Yang Z."/>
            <person name="Liu X."/>
            <person name="Jiang W."/>
            <person name="Mao L."/>
            <person name="Kong X."/>
            <person name="Jiao Y."/>
            <person name="Jia J."/>
        </authorList>
    </citation>
    <scope>NUCLEOTIDE SEQUENCE [LARGE SCALE GENOMIC DNA]</scope>
    <source>
        <strain evidence="6">cv. AL8/78</strain>
    </source>
</reference>
<reference evidence="5" key="5">
    <citation type="journal article" date="2021" name="G3 (Bethesda)">
        <title>Aegilops tauschii genome assembly Aet v5.0 features greater sequence contiguity and improved annotation.</title>
        <authorList>
            <person name="Wang L."/>
            <person name="Zhu T."/>
            <person name="Rodriguez J.C."/>
            <person name="Deal K.R."/>
            <person name="Dubcovsky J."/>
            <person name="McGuire P.E."/>
            <person name="Lux T."/>
            <person name="Spannagl M."/>
            <person name="Mayer K.F.X."/>
            <person name="Baldrich P."/>
            <person name="Meyers B.C."/>
            <person name="Huo N."/>
            <person name="Gu Y.Q."/>
            <person name="Zhou H."/>
            <person name="Devos K.M."/>
            <person name="Bennetzen J.L."/>
            <person name="Unver T."/>
            <person name="Budak H."/>
            <person name="Gulick P.J."/>
            <person name="Galiba G."/>
            <person name="Kalapos B."/>
            <person name="Nelson D.R."/>
            <person name="Li P."/>
            <person name="You F.M."/>
            <person name="Luo M.C."/>
            <person name="Dvorak J."/>
        </authorList>
    </citation>
    <scope>NUCLEOTIDE SEQUENCE [LARGE SCALE GENOMIC DNA]</scope>
    <source>
        <strain evidence="5">cv. AL8/78</strain>
    </source>
</reference>
<protein>
    <recommendedName>
        <fullName evidence="4">Cytokinin dehydrogenase 1 FAD/cytokinin binding domain-containing protein</fullName>
    </recommendedName>
</protein>
<evidence type="ECO:0000256" key="3">
    <source>
        <dbReference type="ARBA" id="ARBA00022827"/>
    </source>
</evidence>
<dbReference type="EnsemblPlants" id="AET7Gv21297300.1">
    <property type="protein sequence ID" value="AET7Gv21297300.1"/>
    <property type="gene ID" value="AET7Gv21297300"/>
</dbReference>
<dbReference type="InterPro" id="IPR015345">
    <property type="entry name" value="Cytokinin_DH_FAD/cytokin-bd"/>
</dbReference>
<evidence type="ECO:0000313" key="5">
    <source>
        <dbReference type="EnsemblPlants" id="AET7Gv21297300.1"/>
    </source>
</evidence>
<keyword evidence="6" id="KW-1185">Reference proteome</keyword>
<accession>A0A453T980</accession>
<dbReference type="Gene3D" id="3.40.462.10">
    <property type="entry name" value="FAD-linked oxidases, C-terminal domain"/>
    <property type="match status" value="1"/>
</dbReference>
<keyword evidence="2" id="KW-0285">Flavoprotein</keyword>
<reference evidence="5" key="3">
    <citation type="journal article" date="2017" name="Nature">
        <title>Genome sequence of the progenitor of the wheat D genome Aegilops tauschii.</title>
        <authorList>
            <person name="Luo M.C."/>
            <person name="Gu Y.Q."/>
            <person name="Puiu D."/>
            <person name="Wang H."/>
            <person name="Twardziok S.O."/>
            <person name="Deal K.R."/>
            <person name="Huo N."/>
            <person name="Zhu T."/>
            <person name="Wang L."/>
            <person name="Wang Y."/>
            <person name="McGuire P.E."/>
            <person name="Liu S."/>
            <person name="Long H."/>
            <person name="Ramasamy R.K."/>
            <person name="Rodriguez J.C."/>
            <person name="Van S.L."/>
            <person name="Yuan L."/>
            <person name="Wang Z."/>
            <person name="Xia Z."/>
            <person name="Xiao L."/>
            <person name="Anderson O.D."/>
            <person name="Ouyang S."/>
            <person name="Liang Y."/>
            <person name="Zimin A.V."/>
            <person name="Pertea G."/>
            <person name="Qi P."/>
            <person name="Bennetzen J.L."/>
            <person name="Dai X."/>
            <person name="Dawson M.W."/>
            <person name="Muller H.G."/>
            <person name="Kugler K."/>
            <person name="Rivarola-Duarte L."/>
            <person name="Spannagl M."/>
            <person name="Mayer K.F.X."/>
            <person name="Lu F.H."/>
            <person name="Bevan M.W."/>
            <person name="Leroy P."/>
            <person name="Li P."/>
            <person name="You F.M."/>
            <person name="Sun Q."/>
            <person name="Liu Z."/>
            <person name="Lyons E."/>
            <person name="Wicker T."/>
            <person name="Salzberg S.L."/>
            <person name="Devos K.M."/>
            <person name="Dvorak J."/>
        </authorList>
    </citation>
    <scope>NUCLEOTIDE SEQUENCE [LARGE SCALE GENOMIC DNA]</scope>
    <source>
        <strain evidence="5">cv. AL8/78</strain>
    </source>
</reference>
<proteinExistence type="predicted"/>
<organism evidence="5 6">
    <name type="scientific">Aegilops tauschii subsp. strangulata</name>
    <name type="common">Goatgrass</name>
    <dbReference type="NCBI Taxonomy" id="200361"/>
    <lineage>
        <taxon>Eukaryota</taxon>
        <taxon>Viridiplantae</taxon>
        <taxon>Streptophyta</taxon>
        <taxon>Embryophyta</taxon>
        <taxon>Tracheophyta</taxon>
        <taxon>Spermatophyta</taxon>
        <taxon>Magnoliopsida</taxon>
        <taxon>Liliopsida</taxon>
        <taxon>Poales</taxon>
        <taxon>Poaceae</taxon>
        <taxon>BOP clade</taxon>
        <taxon>Pooideae</taxon>
        <taxon>Triticodae</taxon>
        <taxon>Triticeae</taxon>
        <taxon>Triticinae</taxon>
        <taxon>Aegilops</taxon>
    </lineage>
</organism>
<sequence>MAQPFCLRPTSSTSTATVLAHGIDRPITSENGGSRSLQCTWDPNTSVLLPEGEVFYLVALLRFCPGGGAAVEELVAQNGAIVDACRSNGYDFKTYFPHYGTEADWEPLRR</sequence>
<evidence type="ECO:0000256" key="2">
    <source>
        <dbReference type="ARBA" id="ARBA00022630"/>
    </source>
</evidence>
<dbReference type="STRING" id="200361.A0A453T980"/>
<feature type="domain" description="Cytokinin dehydrogenase 1 FAD/cytokinin binding" evidence="4">
    <location>
        <begin position="40"/>
        <end position="106"/>
    </location>
</feature>
<dbReference type="Gramene" id="AET7Gv21297300.1">
    <property type="protein sequence ID" value="AET7Gv21297300.1"/>
    <property type="gene ID" value="AET7Gv21297300"/>
</dbReference>
<keyword evidence="3" id="KW-0274">FAD</keyword>
<dbReference type="InterPro" id="IPR016164">
    <property type="entry name" value="FAD-linked_Oxase-like_C"/>
</dbReference>
<dbReference type="GO" id="GO:0009690">
    <property type="term" value="P:cytokinin metabolic process"/>
    <property type="evidence" value="ECO:0007669"/>
    <property type="project" value="InterPro"/>
</dbReference>
<comment type="cofactor">
    <cofactor evidence="1">
        <name>FAD</name>
        <dbReference type="ChEBI" id="CHEBI:57692"/>
    </cofactor>
</comment>
<dbReference type="Proteomes" id="UP000015105">
    <property type="component" value="Chromosome 7D"/>
</dbReference>
<name>A0A453T980_AEGTS</name>
<reference evidence="6" key="1">
    <citation type="journal article" date="2014" name="Science">
        <title>Ancient hybridizations among the ancestral genomes of bread wheat.</title>
        <authorList>
            <consortium name="International Wheat Genome Sequencing Consortium,"/>
            <person name="Marcussen T."/>
            <person name="Sandve S.R."/>
            <person name="Heier L."/>
            <person name="Spannagl M."/>
            <person name="Pfeifer M."/>
            <person name="Jakobsen K.S."/>
            <person name="Wulff B.B."/>
            <person name="Steuernagel B."/>
            <person name="Mayer K.F."/>
            <person name="Olsen O.A."/>
        </authorList>
    </citation>
    <scope>NUCLEOTIDE SEQUENCE [LARGE SCALE GENOMIC DNA]</scope>
    <source>
        <strain evidence="6">cv. AL8/78</strain>
    </source>
</reference>
<dbReference type="InterPro" id="IPR016170">
    <property type="entry name" value="Cytok_DH_C_sf"/>
</dbReference>
<dbReference type="GO" id="GO:0050660">
    <property type="term" value="F:flavin adenine dinucleotide binding"/>
    <property type="evidence" value="ECO:0007669"/>
    <property type="project" value="InterPro"/>
</dbReference>
<dbReference type="GO" id="GO:0019139">
    <property type="term" value="F:cytokinin dehydrogenase activity"/>
    <property type="evidence" value="ECO:0007669"/>
    <property type="project" value="InterPro"/>
</dbReference>
<reference evidence="5" key="4">
    <citation type="submission" date="2019-03" db="UniProtKB">
        <authorList>
            <consortium name="EnsemblPlants"/>
        </authorList>
    </citation>
    <scope>IDENTIFICATION</scope>
</reference>
<dbReference type="AlphaFoldDB" id="A0A453T980"/>
<dbReference type="SUPFAM" id="SSF55103">
    <property type="entry name" value="FAD-linked oxidases, C-terminal domain"/>
    <property type="match status" value="1"/>
</dbReference>